<dbReference type="GeneID" id="29002419"/>
<dbReference type="InterPro" id="IPR015943">
    <property type="entry name" value="WD40/YVTN_repeat-like_dom_sf"/>
</dbReference>
<evidence type="ECO:0000256" key="1">
    <source>
        <dbReference type="ARBA" id="ARBA00022574"/>
    </source>
</evidence>
<dbReference type="InParanoid" id="A0A163AB05"/>
<reference evidence="4" key="1">
    <citation type="submission" date="2015-06" db="EMBL/GenBank/DDBJ databases">
        <title>Expansion of signal transduction pathways in fungi by whole-genome duplication.</title>
        <authorList>
            <consortium name="DOE Joint Genome Institute"/>
            <person name="Corrochano L.M."/>
            <person name="Kuo A."/>
            <person name="Marcet-Houben M."/>
            <person name="Polaino S."/>
            <person name="Salamov A."/>
            <person name="Villalobos J.M."/>
            <person name="Alvarez M.I."/>
            <person name="Avalos J."/>
            <person name="Benito E.P."/>
            <person name="Benoit I."/>
            <person name="Burger G."/>
            <person name="Camino L.P."/>
            <person name="Canovas D."/>
            <person name="Cerda-Olmedo E."/>
            <person name="Cheng J.-F."/>
            <person name="Dominguez A."/>
            <person name="Elias M."/>
            <person name="Eslava A.P."/>
            <person name="Glaser F."/>
            <person name="Grimwood J."/>
            <person name="Gutierrez G."/>
            <person name="Heitman J."/>
            <person name="Henrissat B."/>
            <person name="Iturriaga E.A."/>
            <person name="Lang B.F."/>
            <person name="Lavin J.L."/>
            <person name="Lee S."/>
            <person name="Li W."/>
            <person name="Lindquist E."/>
            <person name="Lopez-Garcia S."/>
            <person name="Luque E.M."/>
            <person name="Marcos A.T."/>
            <person name="Martin J."/>
            <person name="McCluskey K."/>
            <person name="Medina H.R."/>
            <person name="Miralles-Duran A."/>
            <person name="Miyazaki A."/>
            <person name="Munoz-Torres E."/>
            <person name="Oguiza J.A."/>
            <person name="Ohm R."/>
            <person name="Olmedo M."/>
            <person name="Orejas M."/>
            <person name="Ortiz-Castellanos L."/>
            <person name="Pisabarro A.G."/>
            <person name="Rodriguez-Romero J."/>
            <person name="Ruiz-Herrera J."/>
            <person name="Ruiz-Vazquez R."/>
            <person name="Sanz C."/>
            <person name="Schackwitz W."/>
            <person name="Schmutz J."/>
            <person name="Shahriari M."/>
            <person name="Shelest E."/>
            <person name="Silva-Franco F."/>
            <person name="Soanes D."/>
            <person name="Syed K."/>
            <person name="Tagua V.G."/>
            <person name="Talbot N.J."/>
            <person name="Thon M."/>
            <person name="De vries R.P."/>
            <person name="Wiebenga A."/>
            <person name="Yadav J.S."/>
            <person name="Braun E.L."/>
            <person name="Baker S."/>
            <person name="Garre V."/>
            <person name="Horwitz B."/>
            <person name="Torres-Martinez S."/>
            <person name="Idnurm A."/>
            <person name="Herrera-Estrella A."/>
            <person name="Gabaldon T."/>
            <person name="Grigoriev I.V."/>
        </authorList>
    </citation>
    <scope>NUCLEOTIDE SEQUENCE [LARGE SCALE GENOMIC DNA]</scope>
    <source>
        <strain evidence="4">NRRL 1555(-)</strain>
    </source>
</reference>
<dbReference type="Gene3D" id="2.130.10.10">
    <property type="entry name" value="YVTN repeat-like/Quinoprotein amine dehydrogenase"/>
    <property type="match status" value="1"/>
</dbReference>
<evidence type="ECO:0000313" key="3">
    <source>
        <dbReference type="EMBL" id="OAD72251.1"/>
    </source>
</evidence>
<dbReference type="PANTHER" id="PTHR44472:SF1">
    <property type="entry name" value="DDB1 AND CUL4 ASSOCIATED FACTOR 4"/>
    <property type="match status" value="1"/>
</dbReference>
<dbReference type="VEuPathDB" id="FungiDB:PHYBLDRAFT_65704"/>
<protein>
    <submittedName>
        <fullName evidence="3">Uncharacterized protein</fullName>
    </submittedName>
</protein>
<dbReference type="EMBL" id="KV440983">
    <property type="protein sequence ID" value="OAD72251.1"/>
    <property type="molecule type" value="Genomic_DNA"/>
</dbReference>
<gene>
    <name evidence="3" type="ORF">PHYBLDRAFT_65704</name>
</gene>
<keyword evidence="4" id="KW-1185">Reference proteome</keyword>
<proteinExistence type="predicted"/>
<accession>A0A163AB05</accession>
<dbReference type="RefSeq" id="XP_018290291.1">
    <property type="nucleotide sequence ID" value="XM_018441513.1"/>
</dbReference>
<keyword evidence="2" id="KW-0677">Repeat</keyword>
<dbReference type="InterPro" id="IPR052254">
    <property type="entry name" value="CUL4-DDB1_E3_ligase_receptor"/>
</dbReference>
<keyword evidence="1" id="KW-0853">WD repeat</keyword>
<evidence type="ECO:0000313" key="4">
    <source>
        <dbReference type="Proteomes" id="UP000077315"/>
    </source>
</evidence>
<dbReference type="Proteomes" id="UP000077315">
    <property type="component" value="Unassembled WGS sequence"/>
</dbReference>
<dbReference type="SUPFAM" id="SSF50978">
    <property type="entry name" value="WD40 repeat-like"/>
    <property type="match status" value="1"/>
</dbReference>
<dbReference type="AlphaFoldDB" id="A0A163AB05"/>
<dbReference type="PANTHER" id="PTHR44472">
    <property type="entry name" value="DDB1- AND CUL4-ASSOCIATED FACTOR 4-RELATED"/>
    <property type="match status" value="1"/>
</dbReference>
<dbReference type="STRING" id="763407.A0A163AB05"/>
<sequence>MRAEIPGYYFNEEMNRYFKIMPTGPHSLAAINQARQVVEREKVVSREIKKQKKNTMKVPQYVRWRQTMNRSYSPQKMIAIGHASLFRQTTPITSITLPHKGASLSSSQTCLDVTSSDTGEIVCSFSNSGMSRYGYQVTPFFHVWGTETHQRALNISSLQFANTLLGPDRGKRTLVGTFFGGSGTPRQSPELWRFSIDALPMIDEEAAEKLILTKPRPKPKSKSIRGPGPLNHGRVCQVFSDQQSRPVSMSKVCNFGDESLWSSAVDDTNDTVVVGGDRFLYCLTSEFVSLQHIDTRSSVFTVRPSNNNPKTSWYGCRNGTIGLFDARCNRSNQPANMFQQSSSVTQLSPLENLSSQHTVLAAGTGGLINIWDIRSPFPIKRKGKNICNKPVRSFTGHQNEHTHSLPVDTDLQYNVLLASGDDSRLRLWSLLDSSSNEPIWTSERYENGPVSAAKFVVDPPKLQDIWKSKSLIDTPYSKQCYPGILTCVPTENEATAMEWLSWSRMIQQPWISELSYRQCFKQGHCSCLKLTRVHYIDTAS</sequence>
<name>A0A163AB05_PHYB8</name>
<organism evidence="3 4">
    <name type="scientific">Phycomyces blakesleeanus (strain ATCC 8743b / DSM 1359 / FGSC 10004 / NBRC 33097 / NRRL 1555)</name>
    <dbReference type="NCBI Taxonomy" id="763407"/>
    <lineage>
        <taxon>Eukaryota</taxon>
        <taxon>Fungi</taxon>
        <taxon>Fungi incertae sedis</taxon>
        <taxon>Mucoromycota</taxon>
        <taxon>Mucoromycotina</taxon>
        <taxon>Mucoromycetes</taxon>
        <taxon>Mucorales</taxon>
        <taxon>Phycomycetaceae</taxon>
        <taxon>Phycomyces</taxon>
    </lineage>
</organism>
<dbReference type="OrthoDB" id="128867at2759"/>
<evidence type="ECO:0000256" key="2">
    <source>
        <dbReference type="ARBA" id="ARBA00022737"/>
    </source>
</evidence>
<dbReference type="InterPro" id="IPR036322">
    <property type="entry name" value="WD40_repeat_dom_sf"/>
</dbReference>